<evidence type="ECO:0000259" key="1">
    <source>
        <dbReference type="Pfam" id="PF13354"/>
    </source>
</evidence>
<reference evidence="2 3" key="1">
    <citation type="submission" date="2020-07" db="EMBL/GenBank/DDBJ databases">
        <title>Sequencing the genomes of 1000 actinobacteria strains.</title>
        <authorList>
            <person name="Klenk H.-P."/>
        </authorList>
    </citation>
    <scope>NUCLEOTIDE SEQUENCE [LARGE SCALE GENOMIC DNA]</scope>
    <source>
        <strain evidence="2 3">DSM 18448</strain>
    </source>
</reference>
<dbReference type="GO" id="GO:0008800">
    <property type="term" value="F:beta-lactamase activity"/>
    <property type="evidence" value="ECO:0007669"/>
    <property type="project" value="InterPro"/>
</dbReference>
<organism evidence="2 3">
    <name type="scientific">Actinopolymorpha rutila</name>
    <dbReference type="NCBI Taxonomy" id="446787"/>
    <lineage>
        <taxon>Bacteria</taxon>
        <taxon>Bacillati</taxon>
        <taxon>Actinomycetota</taxon>
        <taxon>Actinomycetes</taxon>
        <taxon>Propionibacteriales</taxon>
        <taxon>Actinopolymorphaceae</taxon>
        <taxon>Actinopolymorpha</taxon>
    </lineage>
</organism>
<dbReference type="EMBL" id="JACBZH010000001">
    <property type="protein sequence ID" value="NYH89034.1"/>
    <property type="molecule type" value="Genomic_DNA"/>
</dbReference>
<gene>
    <name evidence="2" type="ORF">F4554_001672</name>
</gene>
<dbReference type="InterPro" id="IPR012338">
    <property type="entry name" value="Beta-lactam/transpept-like"/>
</dbReference>
<dbReference type="RefSeq" id="WP_179786839.1">
    <property type="nucleotide sequence ID" value="NZ_BAAARR010000002.1"/>
</dbReference>
<comment type="caution">
    <text evidence="2">The sequence shown here is derived from an EMBL/GenBank/DDBJ whole genome shotgun (WGS) entry which is preliminary data.</text>
</comment>
<name>A0A852Z7W4_9ACTN</name>
<dbReference type="Proteomes" id="UP000579605">
    <property type="component" value="Unassembled WGS sequence"/>
</dbReference>
<dbReference type="Pfam" id="PF13354">
    <property type="entry name" value="Beta-lactamase2"/>
    <property type="match status" value="1"/>
</dbReference>
<feature type="domain" description="Beta-lactamase class A catalytic" evidence="1">
    <location>
        <begin position="6"/>
        <end position="50"/>
    </location>
</feature>
<accession>A0A852Z7W4</accession>
<dbReference type="GO" id="GO:0030655">
    <property type="term" value="P:beta-lactam antibiotic catabolic process"/>
    <property type="evidence" value="ECO:0007669"/>
    <property type="project" value="InterPro"/>
</dbReference>
<evidence type="ECO:0000313" key="2">
    <source>
        <dbReference type="EMBL" id="NYH89034.1"/>
    </source>
</evidence>
<keyword evidence="3" id="KW-1185">Reference proteome</keyword>
<proteinExistence type="predicted"/>
<dbReference type="AlphaFoldDB" id="A0A852Z7W4"/>
<dbReference type="SUPFAM" id="SSF56601">
    <property type="entry name" value="beta-lactamase/transpeptidase-like"/>
    <property type="match status" value="1"/>
</dbReference>
<evidence type="ECO:0000313" key="3">
    <source>
        <dbReference type="Proteomes" id="UP000579605"/>
    </source>
</evidence>
<dbReference type="InterPro" id="IPR045155">
    <property type="entry name" value="Beta-lactam_cat"/>
</dbReference>
<protein>
    <submittedName>
        <fullName evidence="2">Beta-lactamase class A</fullName>
    </submittedName>
</protein>
<dbReference type="Gene3D" id="3.40.710.10">
    <property type="entry name" value="DD-peptidase/beta-lactamase superfamily"/>
    <property type="match status" value="1"/>
</dbReference>
<sequence length="87" mass="9115">MNTTSGPRFRAGLPDDWVLADKTGNGGYGTVNDIGIVWTPKGTTLLVSVLSTKEMRGVEADQRVLADAARLLARTLAPGESGESGAR</sequence>